<organism evidence="4 5">
    <name type="scientific">Phenylobacterium terrae</name>
    <dbReference type="NCBI Taxonomy" id="2665495"/>
    <lineage>
        <taxon>Bacteria</taxon>
        <taxon>Pseudomonadati</taxon>
        <taxon>Pseudomonadota</taxon>
        <taxon>Alphaproteobacteria</taxon>
        <taxon>Caulobacterales</taxon>
        <taxon>Caulobacteraceae</taxon>
        <taxon>Phenylobacterium</taxon>
    </lineage>
</organism>
<keyword evidence="2" id="KW-0812">Transmembrane</keyword>
<dbReference type="RefSeq" id="WP_377282499.1">
    <property type="nucleotide sequence ID" value="NZ_JBHRSI010000007.1"/>
</dbReference>
<evidence type="ECO:0000256" key="1">
    <source>
        <dbReference type="SAM" id="MobiDB-lite"/>
    </source>
</evidence>
<feature type="domain" description="DUF883" evidence="3">
    <location>
        <begin position="77"/>
        <end position="106"/>
    </location>
</feature>
<dbReference type="InterPro" id="IPR043605">
    <property type="entry name" value="DUF883_C"/>
</dbReference>
<evidence type="ECO:0000259" key="3">
    <source>
        <dbReference type="Pfam" id="PF19029"/>
    </source>
</evidence>
<evidence type="ECO:0000313" key="5">
    <source>
        <dbReference type="Proteomes" id="UP001597237"/>
    </source>
</evidence>
<reference evidence="5" key="1">
    <citation type="journal article" date="2019" name="Int. J. Syst. Evol. Microbiol.">
        <title>The Global Catalogue of Microorganisms (GCM) 10K type strain sequencing project: providing services to taxonomists for standard genome sequencing and annotation.</title>
        <authorList>
            <consortium name="The Broad Institute Genomics Platform"/>
            <consortium name="The Broad Institute Genome Sequencing Center for Infectious Disease"/>
            <person name="Wu L."/>
            <person name="Ma J."/>
        </authorList>
    </citation>
    <scope>NUCLEOTIDE SEQUENCE [LARGE SCALE GENOMIC DNA]</scope>
    <source>
        <strain evidence="5">DFY28</strain>
    </source>
</reference>
<evidence type="ECO:0000313" key="4">
    <source>
        <dbReference type="EMBL" id="MFD1782977.1"/>
    </source>
</evidence>
<keyword evidence="5" id="KW-1185">Reference proteome</keyword>
<proteinExistence type="predicted"/>
<dbReference type="Proteomes" id="UP001597237">
    <property type="component" value="Unassembled WGS sequence"/>
</dbReference>
<feature type="region of interest" description="Disordered" evidence="1">
    <location>
        <begin position="1"/>
        <end position="23"/>
    </location>
</feature>
<feature type="compositionally biased region" description="Low complexity" evidence="1">
    <location>
        <begin position="13"/>
        <end position="23"/>
    </location>
</feature>
<sequence>MAANVEAAEDTDTTATSGSAAGANANGLATVERSFNEAAKKFERTVQDSLETLRAQSRAYADTAGQQLDEAQRYVVERVKEKPLASTGIAVGVGVILGLLLAGGRRR</sequence>
<name>A0ABW4MZF3_9CAUL</name>
<gene>
    <name evidence="4" type="ORF">ACFSC0_06190</name>
</gene>
<protein>
    <recommendedName>
        <fullName evidence="3">DUF883 domain-containing protein</fullName>
    </recommendedName>
</protein>
<evidence type="ECO:0000256" key="2">
    <source>
        <dbReference type="SAM" id="Phobius"/>
    </source>
</evidence>
<dbReference type="Pfam" id="PF19029">
    <property type="entry name" value="DUF883_C"/>
    <property type="match status" value="1"/>
</dbReference>
<comment type="caution">
    <text evidence="4">The sequence shown here is derived from an EMBL/GenBank/DDBJ whole genome shotgun (WGS) entry which is preliminary data.</text>
</comment>
<feature type="transmembrane region" description="Helical" evidence="2">
    <location>
        <begin position="84"/>
        <end position="102"/>
    </location>
</feature>
<accession>A0ABW4MZF3</accession>
<keyword evidence="2" id="KW-1133">Transmembrane helix</keyword>
<dbReference type="EMBL" id="JBHUEY010000001">
    <property type="protein sequence ID" value="MFD1782977.1"/>
    <property type="molecule type" value="Genomic_DNA"/>
</dbReference>
<keyword evidence="2" id="KW-0472">Membrane</keyword>